<reference evidence="2 3" key="1">
    <citation type="submission" date="2019-02" db="EMBL/GenBank/DDBJ databases">
        <authorList>
            <person name="Li Y."/>
        </authorList>
    </citation>
    <scope>NUCLEOTIDE SEQUENCE [LARGE SCALE GENOMIC DNA]</scope>
    <source>
        <strain evidence="2 3">3-7</strain>
    </source>
</reference>
<feature type="chain" id="PRO_5020403446" evidence="1">
    <location>
        <begin position="20"/>
        <end position="118"/>
    </location>
</feature>
<sequence>MLKRTLIFSAMALMMPLGACNSNQEASENSPETVDAFVENGAKDLIKGKLKDPDSAVFTAVAVSRKSGHPMACGRVNSKNSFGGMTGPQRFVSNGGGLAVLEEEMADGEMDKTWERFC</sequence>
<keyword evidence="1" id="KW-0732">Signal</keyword>
<proteinExistence type="predicted"/>
<dbReference type="EMBL" id="SGIS01000087">
    <property type="protein sequence ID" value="RZF59115.1"/>
    <property type="molecule type" value="Genomic_DNA"/>
</dbReference>
<dbReference type="OrthoDB" id="7433579at2"/>
<accession>A0A4Q6XIP1</accession>
<name>A0A4Q6XIP1_9SPHN</name>
<evidence type="ECO:0000313" key="3">
    <source>
        <dbReference type="Proteomes" id="UP000292085"/>
    </source>
</evidence>
<protein>
    <submittedName>
        <fullName evidence="2">Uncharacterized protein</fullName>
    </submittedName>
</protein>
<evidence type="ECO:0000313" key="2">
    <source>
        <dbReference type="EMBL" id="RZF59115.1"/>
    </source>
</evidence>
<gene>
    <name evidence="2" type="ORF">EWE75_23490</name>
</gene>
<evidence type="ECO:0000256" key="1">
    <source>
        <dbReference type="SAM" id="SignalP"/>
    </source>
</evidence>
<dbReference type="Proteomes" id="UP000292085">
    <property type="component" value="Unassembled WGS sequence"/>
</dbReference>
<keyword evidence="3" id="KW-1185">Reference proteome</keyword>
<comment type="caution">
    <text evidence="2">The sequence shown here is derived from an EMBL/GenBank/DDBJ whole genome shotgun (WGS) entry which is preliminary data.</text>
</comment>
<dbReference type="AlphaFoldDB" id="A0A4Q6XIP1"/>
<organism evidence="2 3">
    <name type="scientific">Sphingomonas populi</name>
    <dbReference type="NCBI Taxonomy" id="2484750"/>
    <lineage>
        <taxon>Bacteria</taxon>
        <taxon>Pseudomonadati</taxon>
        <taxon>Pseudomonadota</taxon>
        <taxon>Alphaproteobacteria</taxon>
        <taxon>Sphingomonadales</taxon>
        <taxon>Sphingomonadaceae</taxon>
        <taxon>Sphingomonas</taxon>
    </lineage>
</organism>
<dbReference type="RefSeq" id="WP_130160476.1">
    <property type="nucleotide sequence ID" value="NZ_SGIS01000087.1"/>
</dbReference>
<feature type="signal peptide" evidence="1">
    <location>
        <begin position="1"/>
        <end position="19"/>
    </location>
</feature>